<protein>
    <submittedName>
        <fullName evidence="3">Uncharacterized protein</fullName>
    </submittedName>
</protein>
<feature type="compositionally biased region" description="Polar residues" evidence="1">
    <location>
        <begin position="604"/>
        <end position="619"/>
    </location>
</feature>
<feature type="region of interest" description="Disordered" evidence="1">
    <location>
        <begin position="250"/>
        <end position="277"/>
    </location>
</feature>
<feature type="compositionally biased region" description="Basic and acidic residues" evidence="1">
    <location>
        <begin position="774"/>
        <end position="784"/>
    </location>
</feature>
<feature type="compositionally biased region" description="Basic and acidic residues" evidence="1">
    <location>
        <begin position="325"/>
        <end position="344"/>
    </location>
</feature>
<organism evidence="2 3">
    <name type="scientific">Schistosoma mattheei</name>
    <dbReference type="NCBI Taxonomy" id="31246"/>
    <lineage>
        <taxon>Eukaryota</taxon>
        <taxon>Metazoa</taxon>
        <taxon>Spiralia</taxon>
        <taxon>Lophotrochozoa</taxon>
        <taxon>Platyhelminthes</taxon>
        <taxon>Trematoda</taxon>
        <taxon>Digenea</taxon>
        <taxon>Strigeidida</taxon>
        <taxon>Schistosomatoidea</taxon>
        <taxon>Schistosomatidae</taxon>
        <taxon>Schistosoma</taxon>
    </lineage>
</organism>
<feature type="compositionally biased region" description="Polar residues" evidence="1">
    <location>
        <begin position="516"/>
        <end position="531"/>
    </location>
</feature>
<dbReference type="Proteomes" id="UP000050791">
    <property type="component" value="Unassembled WGS sequence"/>
</dbReference>
<dbReference type="AlphaFoldDB" id="A0AA85BAN1"/>
<feature type="region of interest" description="Disordered" evidence="1">
    <location>
        <begin position="752"/>
        <end position="784"/>
    </location>
</feature>
<feature type="region of interest" description="Disordered" evidence="1">
    <location>
        <begin position="381"/>
        <end position="430"/>
    </location>
</feature>
<feature type="region of interest" description="Disordered" evidence="1">
    <location>
        <begin position="487"/>
        <end position="694"/>
    </location>
</feature>
<name>A0AA85BAN1_9TREM</name>
<evidence type="ECO:0000313" key="2">
    <source>
        <dbReference type="Proteomes" id="UP000050791"/>
    </source>
</evidence>
<accession>A0AA85BAN1</accession>
<evidence type="ECO:0000256" key="1">
    <source>
        <dbReference type="SAM" id="MobiDB-lite"/>
    </source>
</evidence>
<proteinExistence type="predicted"/>
<reference evidence="3" key="1">
    <citation type="submission" date="2023-11" db="UniProtKB">
        <authorList>
            <consortium name="WormBaseParasite"/>
        </authorList>
    </citation>
    <scope>IDENTIFICATION</scope>
</reference>
<evidence type="ECO:0000313" key="3">
    <source>
        <dbReference type="WBParaSite" id="SMTH1_43830.1"/>
    </source>
</evidence>
<dbReference type="WBParaSite" id="SMTH1_43830.1">
    <property type="protein sequence ID" value="SMTH1_43830.1"/>
    <property type="gene ID" value="SMTH1_43830"/>
</dbReference>
<feature type="region of interest" description="Disordered" evidence="1">
    <location>
        <begin position="297"/>
        <end position="361"/>
    </location>
</feature>
<sequence length="857" mass="95629">MDCVLSDLRHSFGSGDVDTQHNLIVKIENWSRVRIDAENAQTINDYLYNVLPIYYSHSFHECPLCRSDNYMTWTSLLASFLDSRVLLHKNNSQKNPDLFNSKDLCMVEFTLSGETIYLVDVLLQMNTIALVPEFGEFVAKRVFSLDKSTYKRHENAIRILMLHKWLDLNFSHILKPTYEQLGRYLDPNSVLDWMGLRIRTNIKKKHWRCCTVADKIHVLLNFFDLSTLATLLGQSTNSDGGEQVNCKKQNIHHHKESKEHFREKKIARKPHPSALPIEGDVCTDIVKELDKEGNQFPIYSLEKPGNSSSPNTQRDTDITSGAKRRQTDKNDRKRTMSDWEEKVQADYGFSRPPKKTKLNGECNNIENADGEIDVLDVGNDIDTNQDVRDDVSADTSLHGKPVIPMEQSQDMGSPGKRKTPKKDRTPTVNGSEVKNAIVSPTTSTEKRKASRSNMNIRSEVDVLDVGNDIDTNQDVRDDVSADTFLHGKPVIPMEQSQDMGSPGKRKTPKKDRTPTVNGSEVKNAIVSPTTSTEKRKASRSNMNIRSEVDVLDVGNDIDTNQDVRDDVSADTSLHGKPVIPMEQSQDMGSPGKRKTPKKDRTPTVNGSEVKNAIVSPTTSTEKRKASRSNMNIRSEVDVLDVGNDIDTNQDVRDDVSADTSLHGKPVIPMEQSQDMGSPGKRKTPKKDRTPTVNGSEVKNAIVSPTTSTEKRKASRSNMNIRSEVDVLDVGNDIDTNQDVRDDVSADTFLHGKPVIPMEQSQDMGSPGKRKTPKKDRTPTVDEKSARLSMNDLATSLDASASLSYVNSGNNMCTSAKLCINNGLNKPATRQSKTIDTAVCKSATVRGSYSLRNRNSLR</sequence>